<evidence type="ECO:0000256" key="5">
    <source>
        <dbReference type="ARBA" id="ARBA00022801"/>
    </source>
</evidence>
<dbReference type="Pfam" id="PF00535">
    <property type="entry name" value="Glycos_transf_2"/>
    <property type="match status" value="1"/>
</dbReference>
<dbReference type="InterPro" id="IPR006549">
    <property type="entry name" value="HAD-SF_hydro_IIIA"/>
</dbReference>
<dbReference type="InterPro" id="IPR006543">
    <property type="entry name" value="Histidinol-phos"/>
</dbReference>
<dbReference type="Gene3D" id="3.40.50.1000">
    <property type="entry name" value="HAD superfamily/HAD-like"/>
    <property type="match status" value="1"/>
</dbReference>
<dbReference type="GO" id="GO:0016791">
    <property type="term" value="F:phosphatase activity"/>
    <property type="evidence" value="ECO:0007669"/>
    <property type="project" value="InterPro"/>
</dbReference>
<dbReference type="EMBL" id="JAOX01000001">
    <property type="protein sequence ID" value="ETZ89523.1"/>
    <property type="molecule type" value="Genomic_DNA"/>
</dbReference>
<sequence length="498" mass="53503">MVIMDCSIVIPTIGRASLTQLMTALTRPAREQVPVFLVDDRPLPTTPLAAPPGLPVTVLHSGGRGPAGARNVGWRAAATRWVCFVDDDVVPEAEWLDALSGDLATAESVGAVGSQGCIEVVTSDSASGFTDDERRQCRLGAALWITADMAYRRDALCEVGGFDERFPRAYREDSDLALRVRARGHRIVRGTRFSKHMSPQPHWLSSVKTQIGNRDNALMRRKFGRGWRTEIGEVPGRIPQYGIITALGALSVAALAARRRTSSGRAAAAWLMLTLDFFWQRYHPGPHNLSEALRVFATSVLIPPAALVHRLIGEWTHRKASADPPLAVLFDRDDTLIHDGPFLNDPRGVYPMPGVLEAIGKLRASGLLLGVVTNQSGVARGLISTAQLAAVNAEVDRQLGPFDAWQVCTHGVDGGCRCRKPEPGMVVAAARSLGVPPERCVVIGDTGGDVHAALSAKARAILVPTSRTMPTEIAQANGDAAVAPSVSEAVSMVLRWCR</sequence>
<evidence type="ECO:0000313" key="10">
    <source>
        <dbReference type="Proteomes" id="UP000019854"/>
    </source>
</evidence>
<feature type="domain" description="Glycosyltransferase 2-like" evidence="8">
    <location>
        <begin position="7"/>
        <end position="119"/>
    </location>
</feature>
<keyword evidence="3" id="KW-0963">Cytoplasm</keyword>
<dbReference type="InterPro" id="IPR004446">
    <property type="entry name" value="Heptose_bisP_phosphatase"/>
</dbReference>
<proteinExistence type="inferred from homology"/>
<evidence type="ECO:0000256" key="2">
    <source>
        <dbReference type="ARBA" id="ARBA00005628"/>
    </source>
</evidence>
<evidence type="ECO:0000259" key="8">
    <source>
        <dbReference type="Pfam" id="PF00535"/>
    </source>
</evidence>
<dbReference type="AlphaFoldDB" id="A0A829PQV8"/>
<dbReference type="InterPro" id="IPR001173">
    <property type="entry name" value="Glyco_trans_2-like"/>
</dbReference>
<evidence type="ECO:0000256" key="4">
    <source>
        <dbReference type="ARBA" id="ARBA00022723"/>
    </source>
</evidence>
<dbReference type="InterPro" id="IPR036412">
    <property type="entry name" value="HAD-like_sf"/>
</dbReference>
<comment type="subcellular location">
    <subcellularLocation>
        <location evidence="1">Cytoplasm</location>
    </subcellularLocation>
</comment>
<dbReference type="PANTHER" id="PTHR42891:SF1">
    <property type="entry name" value="D-GLYCERO-BETA-D-MANNO-HEPTOSE-1,7-BISPHOSPHATE 7-PHOSPHATASE"/>
    <property type="match status" value="1"/>
</dbReference>
<dbReference type="SUPFAM" id="SSF53448">
    <property type="entry name" value="Nucleotide-diphospho-sugar transferases"/>
    <property type="match status" value="1"/>
</dbReference>
<accession>A0A829PQV8</accession>
<keyword evidence="4" id="KW-0479">Metal-binding</keyword>
<evidence type="ECO:0000313" key="9">
    <source>
        <dbReference type="EMBL" id="ETZ89523.1"/>
    </source>
</evidence>
<evidence type="ECO:0000256" key="3">
    <source>
        <dbReference type="ARBA" id="ARBA00022490"/>
    </source>
</evidence>
<dbReference type="InterPro" id="IPR029044">
    <property type="entry name" value="Nucleotide-diphossugar_trans"/>
</dbReference>
<dbReference type="GO" id="GO:0046872">
    <property type="term" value="F:metal ion binding"/>
    <property type="evidence" value="ECO:0007669"/>
    <property type="project" value="UniProtKB-KW"/>
</dbReference>
<reference evidence="9 10" key="1">
    <citation type="submission" date="2014-01" db="EMBL/GenBank/DDBJ databases">
        <authorList>
            <person name="Zelazny A."/>
            <person name="Olivier K."/>
            <person name="Sampaio E.P."/>
            <person name="Holland S.M."/>
            <person name="Tallon L.J."/>
            <person name="Sadzewicz L.K."/>
            <person name="Sengamalay N."/>
            <person name="Fraser C.M."/>
            <person name="Hine E."/>
            <person name="Shefchek K.A."/>
            <person name="Das S.P."/>
            <person name="Shallom S.J."/>
            <person name="Agrawal S."/>
            <person name="Tettelin H."/>
        </authorList>
    </citation>
    <scope>NUCLEOTIDE SEQUENCE [LARGE SCALE GENOMIC DNA]</scope>
    <source>
        <strain evidence="9 10">MAB_030201_1075</strain>
    </source>
</reference>
<keyword evidence="6" id="KW-0119">Carbohydrate metabolism</keyword>
<evidence type="ECO:0000256" key="1">
    <source>
        <dbReference type="ARBA" id="ARBA00004496"/>
    </source>
</evidence>
<keyword evidence="5 9" id="KW-0378">Hydrolase</keyword>
<gene>
    <name evidence="9" type="ORF">L829_3100</name>
</gene>
<protein>
    <recommendedName>
        <fullName evidence="7">D,D-heptose 1,7-bisphosphate phosphatase</fullName>
    </recommendedName>
</protein>
<organism evidence="9 10">
    <name type="scientific">Mycobacteroides abscessus MAB_030201_1075</name>
    <dbReference type="NCBI Taxonomy" id="1335410"/>
    <lineage>
        <taxon>Bacteria</taxon>
        <taxon>Bacillati</taxon>
        <taxon>Actinomycetota</taxon>
        <taxon>Actinomycetes</taxon>
        <taxon>Mycobacteriales</taxon>
        <taxon>Mycobacteriaceae</taxon>
        <taxon>Mycobacteroides</taxon>
        <taxon>Mycobacteroides abscessus</taxon>
    </lineage>
</organism>
<dbReference type="GO" id="GO:0005737">
    <property type="term" value="C:cytoplasm"/>
    <property type="evidence" value="ECO:0007669"/>
    <property type="project" value="UniProtKB-SubCell"/>
</dbReference>
<dbReference type="SUPFAM" id="SSF56784">
    <property type="entry name" value="HAD-like"/>
    <property type="match status" value="1"/>
</dbReference>
<dbReference type="Pfam" id="PF13242">
    <property type="entry name" value="Hydrolase_like"/>
    <property type="match status" value="1"/>
</dbReference>
<comment type="similarity">
    <text evidence="2">Belongs to the GmhB family.</text>
</comment>
<dbReference type="NCBIfam" id="TIGR01656">
    <property type="entry name" value="Histidinol-ppas"/>
    <property type="match status" value="1"/>
</dbReference>
<dbReference type="GO" id="GO:0005975">
    <property type="term" value="P:carbohydrate metabolic process"/>
    <property type="evidence" value="ECO:0007669"/>
    <property type="project" value="InterPro"/>
</dbReference>
<dbReference type="PANTHER" id="PTHR42891">
    <property type="entry name" value="D-GLYCERO-BETA-D-MANNO-HEPTOSE-1,7-BISPHOSPHATE 7-PHOSPHATASE"/>
    <property type="match status" value="1"/>
</dbReference>
<comment type="caution">
    <text evidence="9">The sequence shown here is derived from an EMBL/GenBank/DDBJ whole genome shotgun (WGS) entry which is preliminary data.</text>
</comment>
<name>A0A829PQV8_9MYCO</name>
<dbReference type="Gene3D" id="3.90.550.10">
    <property type="entry name" value="Spore Coat Polysaccharide Biosynthesis Protein SpsA, Chain A"/>
    <property type="match status" value="1"/>
</dbReference>
<evidence type="ECO:0000256" key="6">
    <source>
        <dbReference type="ARBA" id="ARBA00023277"/>
    </source>
</evidence>
<dbReference type="NCBIfam" id="TIGR01662">
    <property type="entry name" value="HAD-SF-IIIA"/>
    <property type="match status" value="1"/>
</dbReference>
<dbReference type="Proteomes" id="UP000019854">
    <property type="component" value="Unassembled WGS sequence"/>
</dbReference>
<evidence type="ECO:0000256" key="7">
    <source>
        <dbReference type="ARBA" id="ARBA00031828"/>
    </source>
</evidence>
<dbReference type="InterPro" id="IPR023214">
    <property type="entry name" value="HAD_sf"/>
</dbReference>